<dbReference type="GO" id="GO:0004497">
    <property type="term" value="F:monooxygenase activity"/>
    <property type="evidence" value="ECO:0007669"/>
    <property type="project" value="UniProtKB-KW"/>
</dbReference>
<dbReference type="Gene3D" id="1.10.630.10">
    <property type="entry name" value="Cytochrome P450"/>
    <property type="match status" value="1"/>
</dbReference>
<comment type="caution">
    <text evidence="9">The sequence shown here is derived from an EMBL/GenBank/DDBJ whole genome shotgun (WGS) entry which is preliminary data.</text>
</comment>
<dbReference type="InterPro" id="IPR017972">
    <property type="entry name" value="Cyt_P450_CS"/>
</dbReference>
<keyword evidence="4 7" id="KW-0560">Oxidoreductase</keyword>
<proteinExistence type="inferred from homology"/>
<sequence length="688" mass="77101">MPSLLALGVLTFIIYYITNYYLALSRNIAKAKRSGIHYVVLPVYFLNRFWLIFHRLFLPVLARLPRKWTTWVDFCIPDFPFLNSVETFEKIGHDTFLTVAPGGIILNTIDPAVITQITTRRNDFPKPTKIYRSLDVYGKNVVSTEGAHWRQHRKATSPPFTEKNNHLVFSETIDQASDMLTSWLGPDGKGNVTVDRVMDDTMRLSLYVISRAGFGRKLQWPAADSKADVDTSYADPSKIQNAKDERDPGHSMSYTYAIHCLLDNIIVLFVLPPWLMERLPIAALRKAREAYVEWGNYMKEAVASKKKLLGAENTNNESMDILGQLVKGQLQSETSKDVHLTDSEILGNMFVLILAGHETAANSIHFSLLYLALNHKSQRAVQQDLDRIFQGKPPSEWDYDRDLPALFGGMVGAVLNEELRLLPPVIGIPKSTFGVSDQRLNIDGKDCIVPSDIYISLCAVAVHRHPKYWPSGKPTLPGGRPIHPVANTDNDLEEFRPERWLVDEDGEVQTLANGKKEMPGETVTSDGLAVNESADTSDKLYRPPKGAYIPFSEGYRACLGRRFAQVEVLAALAVILQNYSVELAVDEWASDEEVISMDEDARADVWQKAAAHARDLMLNGLSVIISLQMRGGHVAVRFVPRGSERFPDDADDIWKRNHPDLVVGAVKTPDYVFWNKQTRANVGAVGVA</sequence>
<evidence type="ECO:0000256" key="7">
    <source>
        <dbReference type="RuleBase" id="RU000461"/>
    </source>
</evidence>
<dbReference type="InterPro" id="IPR002401">
    <property type="entry name" value="Cyt_P450_E_grp-I"/>
</dbReference>
<dbReference type="InterPro" id="IPR050121">
    <property type="entry name" value="Cytochrome_P450_monoxygenase"/>
</dbReference>
<keyword evidence="8" id="KW-0812">Transmembrane</keyword>
<dbReference type="PRINTS" id="PR00385">
    <property type="entry name" value="P450"/>
</dbReference>
<dbReference type="PROSITE" id="PS00086">
    <property type="entry name" value="CYTOCHROME_P450"/>
    <property type="match status" value="1"/>
</dbReference>
<evidence type="ECO:0000256" key="8">
    <source>
        <dbReference type="SAM" id="Phobius"/>
    </source>
</evidence>
<feature type="binding site" description="axial binding residue" evidence="6">
    <location>
        <position position="558"/>
    </location>
    <ligand>
        <name>heme</name>
        <dbReference type="ChEBI" id="CHEBI:30413"/>
    </ligand>
    <ligandPart>
        <name>Fe</name>
        <dbReference type="ChEBI" id="CHEBI:18248"/>
    </ligandPart>
</feature>
<dbReference type="PRINTS" id="PR00463">
    <property type="entry name" value="EP450I"/>
</dbReference>
<dbReference type="AlphaFoldDB" id="A0AAV9NKT6"/>
<dbReference type="GO" id="GO:0005506">
    <property type="term" value="F:iron ion binding"/>
    <property type="evidence" value="ECO:0007669"/>
    <property type="project" value="InterPro"/>
</dbReference>
<reference evidence="9 10" key="1">
    <citation type="submission" date="2023-08" db="EMBL/GenBank/DDBJ databases">
        <title>Black Yeasts Isolated from many extreme environments.</title>
        <authorList>
            <person name="Coleine C."/>
            <person name="Stajich J.E."/>
            <person name="Selbmann L."/>
        </authorList>
    </citation>
    <scope>NUCLEOTIDE SEQUENCE [LARGE SCALE GENOMIC DNA]</scope>
    <source>
        <strain evidence="9 10">CCFEE 5792</strain>
    </source>
</reference>
<dbReference type="SUPFAM" id="SSF48264">
    <property type="entry name" value="Cytochrome P450"/>
    <property type="match status" value="1"/>
</dbReference>
<comment type="similarity">
    <text evidence="2 7">Belongs to the cytochrome P450 family.</text>
</comment>
<feature type="transmembrane region" description="Helical" evidence="8">
    <location>
        <begin position="6"/>
        <end position="24"/>
    </location>
</feature>
<evidence type="ECO:0000256" key="1">
    <source>
        <dbReference type="ARBA" id="ARBA00001971"/>
    </source>
</evidence>
<keyword evidence="3 6" id="KW-0479">Metal-binding</keyword>
<comment type="cofactor">
    <cofactor evidence="1 6">
        <name>heme</name>
        <dbReference type="ChEBI" id="CHEBI:30413"/>
    </cofactor>
</comment>
<dbReference type="Pfam" id="PF00067">
    <property type="entry name" value="p450"/>
    <property type="match status" value="2"/>
</dbReference>
<keyword evidence="10" id="KW-1185">Reference proteome</keyword>
<dbReference type="PANTHER" id="PTHR24305:SF166">
    <property type="entry name" value="CYTOCHROME P450 12A4, MITOCHONDRIAL-RELATED"/>
    <property type="match status" value="1"/>
</dbReference>
<organism evidence="9 10">
    <name type="scientific">Exophiala bonariae</name>
    <dbReference type="NCBI Taxonomy" id="1690606"/>
    <lineage>
        <taxon>Eukaryota</taxon>
        <taxon>Fungi</taxon>
        <taxon>Dikarya</taxon>
        <taxon>Ascomycota</taxon>
        <taxon>Pezizomycotina</taxon>
        <taxon>Eurotiomycetes</taxon>
        <taxon>Chaetothyriomycetidae</taxon>
        <taxon>Chaetothyriales</taxon>
        <taxon>Herpotrichiellaceae</taxon>
        <taxon>Exophiala</taxon>
    </lineage>
</organism>
<dbReference type="GO" id="GO:0020037">
    <property type="term" value="F:heme binding"/>
    <property type="evidence" value="ECO:0007669"/>
    <property type="project" value="InterPro"/>
</dbReference>
<dbReference type="CDD" id="cd11070">
    <property type="entry name" value="CYP56-like"/>
    <property type="match status" value="1"/>
</dbReference>
<keyword evidence="7" id="KW-0503">Monooxygenase</keyword>
<dbReference type="InterPro" id="IPR001128">
    <property type="entry name" value="Cyt_P450"/>
</dbReference>
<evidence type="ECO:0000256" key="3">
    <source>
        <dbReference type="ARBA" id="ARBA00022723"/>
    </source>
</evidence>
<dbReference type="RefSeq" id="XP_064710216.1">
    <property type="nucleotide sequence ID" value="XM_064851213.1"/>
</dbReference>
<keyword evidence="8" id="KW-0472">Membrane</keyword>
<keyword evidence="5 6" id="KW-0408">Iron</keyword>
<evidence type="ECO:0000256" key="5">
    <source>
        <dbReference type="ARBA" id="ARBA00023004"/>
    </source>
</evidence>
<keyword evidence="6 7" id="KW-0349">Heme</keyword>
<gene>
    <name evidence="9" type="ORF">LTR84_007661</name>
</gene>
<evidence type="ECO:0000313" key="9">
    <source>
        <dbReference type="EMBL" id="KAK5061119.1"/>
    </source>
</evidence>
<evidence type="ECO:0000256" key="2">
    <source>
        <dbReference type="ARBA" id="ARBA00010617"/>
    </source>
</evidence>
<dbReference type="GeneID" id="89975826"/>
<evidence type="ECO:0000313" key="10">
    <source>
        <dbReference type="Proteomes" id="UP001358417"/>
    </source>
</evidence>
<dbReference type="InterPro" id="IPR036396">
    <property type="entry name" value="Cyt_P450_sf"/>
</dbReference>
<dbReference type="EMBL" id="JAVRRD010000003">
    <property type="protein sequence ID" value="KAK5061119.1"/>
    <property type="molecule type" value="Genomic_DNA"/>
</dbReference>
<name>A0AAV9NKT6_9EURO</name>
<evidence type="ECO:0008006" key="11">
    <source>
        <dbReference type="Google" id="ProtNLM"/>
    </source>
</evidence>
<accession>A0AAV9NKT6</accession>
<protein>
    <recommendedName>
        <fullName evidence="11">Cytochrome P450</fullName>
    </recommendedName>
</protein>
<evidence type="ECO:0000256" key="4">
    <source>
        <dbReference type="ARBA" id="ARBA00023002"/>
    </source>
</evidence>
<dbReference type="GO" id="GO:0016705">
    <property type="term" value="F:oxidoreductase activity, acting on paired donors, with incorporation or reduction of molecular oxygen"/>
    <property type="evidence" value="ECO:0007669"/>
    <property type="project" value="InterPro"/>
</dbReference>
<dbReference type="Proteomes" id="UP001358417">
    <property type="component" value="Unassembled WGS sequence"/>
</dbReference>
<dbReference type="PANTHER" id="PTHR24305">
    <property type="entry name" value="CYTOCHROME P450"/>
    <property type="match status" value="1"/>
</dbReference>
<evidence type="ECO:0000256" key="6">
    <source>
        <dbReference type="PIRSR" id="PIRSR602401-1"/>
    </source>
</evidence>
<keyword evidence="8" id="KW-1133">Transmembrane helix</keyword>
<feature type="transmembrane region" description="Helical" evidence="8">
    <location>
        <begin position="36"/>
        <end position="57"/>
    </location>
</feature>